<dbReference type="STRING" id="1220926.S2IXX7"/>
<reference evidence="4" key="1">
    <citation type="submission" date="2013-05" db="EMBL/GenBank/DDBJ databases">
        <title>The Genome sequence of Mucor circinelloides f. circinelloides 1006PhL.</title>
        <authorList>
            <consortium name="The Broad Institute Genomics Platform"/>
            <person name="Cuomo C."/>
            <person name="Earl A."/>
            <person name="Findley K."/>
            <person name="Lee S.C."/>
            <person name="Walker B."/>
            <person name="Young S."/>
            <person name="Zeng Q."/>
            <person name="Gargeya S."/>
            <person name="Fitzgerald M."/>
            <person name="Haas B."/>
            <person name="Abouelleil A."/>
            <person name="Allen A.W."/>
            <person name="Alvarado L."/>
            <person name="Arachchi H.M."/>
            <person name="Berlin A.M."/>
            <person name="Chapman S.B."/>
            <person name="Gainer-Dewar J."/>
            <person name="Goldberg J."/>
            <person name="Griggs A."/>
            <person name="Gujja S."/>
            <person name="Hansen M."/>
            <person name="Howarth C."/>
            <person name="Imamovic A."/>
            <person name="Ireland A."/>
            <person name="Larimer J."/>
            <person name="McCowan C."/>
            <person name="Murphy C."/>
            <person name="Pearson M."/>
            <person name="Poon T.W."/>
            <person name="Priest M."/>
            <person name="Roberts A."/>
            <person name="Saif S."/>
            <person name="Shea T."/>
            <person name="Sisk P."/>
            <person name="Sykes S."/>
            <person name="Wortman J."/>
            <person name="Nusbaum C."/>
            <person name="Birren B."/>
        </authorList>
    </citation>
    <scope>NUCLEOTIDE SEQUENCE [LARGE SCALE GENOMIC DNA]</scope>
    <source>
        <strain evidence="4">1006PhL</strain>
    </source>
</reference>
<evidence type="ECO:0000256" key="2">
    <source>
        <dbReference type="SAM" id="SignalP"/>
    </source>
</evidence>
<dbReference type="InParanoid" id="S2IXX7"/>
<protein>
    <recommendedName>
        <fullName evidence="5">Galactose oxidase</fullName>
    </recommendedName>
</protein>
<feature type="signal peptide" evidence="2">
    <location>
        <begin position="1"/>
        <end position="19"/>
    </location>
</feature>
<dbReference type="PANTHER" id="PTHR46375">
    <property type="entry name" value="KELCH REPEAT AND BTB DOMAIN-CONTAINING PROTEIN 13-RELATED"/>
    <property type="match status" value="1"/>
</dbReference>
<evidence type="ECO:0000313" key="4">
    <source>
        <dbReference type="Proteomes" id="UP000014254"/>
    </source>
</evidence>
<name>S2IXX7_MUCC1</name>
<feature type="compositionally biased region" description="Basic and acidic residues" evidence="1">
    <location>
        <begin position="374"/>
        <end position="390"/>
    </location>
</feature>
<sequence length="390" mass="44429">MLLTHAISILSVISTVVFAELVPVSPYIGQHKANCNSHSALTGALVGTKIYTFGGCYAIPYVVDPDDETEEPLTKNNDHENVTDSSHVYDTTSDTWSFETNTPRPLRGSSTLVVNKDIYFYNINAEPRTNQLDLWKYNTDTKTWSELAQLPFIKLGNLLTCHSNDKMYFMGSSDGYQQNIIRVYNLATNYWEDSIYLDKRITAKQILCHDTHISMIGEEVNNESSFLRAYGVEKAFNQNLINAYYNGSVEVIENFNVTLGYNYNGARAQVFPLKEWFYTFALNESKNAAEIIKLNTLTLETVALEAPPYILTDVLMLPTEDDEIYLFGGRKERLFGKLTTKEQENELVPKIKTYNHKIIMQSSPTAAAEEEERIETNEKDHHFKVQTPDK</sequence>
<dbReference type="VEuPathDB" id="FungiDB:HMPREF1544_11128"/>
<organism evidence="3 4">
    <name type="scientific">Mucor circinelloides f. circinelloides (strain 1006PhL)</name>
    <name type="common">Mucormycosis agent</name>
    <name type="synonym">Calyptromyces circinelloides</name>
    <dbReference type="NCBI Taxonomy" id="1220926"/>
    <lineage>
        <taxon>Eukaryota</taxon>
        <taxon>Fungi</taxon>
        <taxon>Fungi incertae sedis</taxon>
        <taxon>Mucoromycota</taxon>
        <taxon>Mucoromycotina</taxon>
        <taxon>Mucoromycetes</taxon>
        <taxon>Mucorales</taxon>
        <taxon>Mucorineae</taxon>
        <taxon>Mucoraceae</taxon>
        <taxon>Mucor</taxon>
    </lineage>
</organism>
<accession>S2IXX7</accession>
<feature type="chain" id="PRO_5004496975" description="Galactose oxidase" evidence="2">
    <location>
        <begin position="20"/>
        <end position="390"/>
    </location>
</feature>
<proteinExistence type="predicted"/>
<dbReference type="InterPro" id="IPR015915">
    <property type="entry name" value="Kelch-typ_b-propeller"/>
</dbReference>
<evidence type="ECO:0000256" key="1">
    <source>
        <dbReference type="SAM" id="MobiDB-lite"/>
    </source>
</evidence>
<dbReference type="OrthoDB" id="10250130at2759"/>
<evidence type="ECO:0008006" key="5">
    <source>
        <dbReference type="Google" id="ProtNLM"/>
    </source>
</evidence>
<dbReference type="PANTHER" id="PTHR46375:SF3">
    <property type="entry name" value="KELCH REPEAT AND BTB DOMAIN-CONTAINING PROTEIN 13"/>
    <property type="match status" value="1"/>
</dbReference>
<evidence type="ECO:0000313" key="3">
    <source>
        <dbReference type="EMBL" id="EPB82129.1"/>
    </source>
</evidence>
<feature type="region of interest" description="Disordered" evidence="1">
    <location>
        <begin position="362"/>
        <end position="390"/>
    </location>
</feature>
<dbReference type="AlphaFoldDB" id="S2IXX7"/>
<dbReference type="SUPFAM" id="SSF117281">
    <property type="entry name" value="Kelch motif"/>
    <property type="match status" value="1"/>
</dbReference>
<dbReference type="InterPro" id="IPR052392">
    <property type="entry name" value="Kelch-BTB_domain-containing"/>
</dbReference>
<dbReference type="Proteomes" id="UP000014254">
    <property type="component" value="Unassembled WGS sequence"/>
</dbReference>
<dbReference type="OMA" id="ILCHDTH"/>
<dbReference type="Gene3D" id="2.120.10.80">
    <property type="entry name" value="Kelch-type beta propeller"/>
    <property type="match status" value="1"/>
</dbReference>
<gene>
    <name evidence="3" type="ORF">HMPREF1544_11128</name>
</gene>
<keyword evidence="4" id="KW-1185">Reference proteome</keyword>
<keyword evidence="2" id="KW-0732">Signal</keyword>
<dbReference type="EMBL" id="KE124129">
    <property type="protein sequence ID" value="EPB82129.1"/>
    <property type="molecule type" value="Genomic_DNA"/>
</dbReference>